<evidence type="ECO:0000313" key="1">
    <source>
        <dbReference type="EMBL" id="CAB4306873.1"/>
    </source>
</evidence>
<keyword evidence="2" id="KW-1185">Reference proteome</keyword>
<organism evidence="1 2">
    <name type="scientific">Prunus armeniaca</name>
    <name type="common">Apricot</name>
    <name type="synonym">Armeniaca vulgaris</name>
    <dbReference type="NCBI Taxonomy" id="36596"/>
    <lineage>
        <taxon>Eukaryota</taxon>
        <taxon>Viridiplantae</taxon>
        <taxon>Streptophyta</taxon>
        <taxon>Embryophyta</taxon>
        <taxon>Tracheophyta</taxon>
        <taxon>Spermatophyta</taxon>
        <taxon>Magnoliopsida</taxon>
        <taxon>eudicotyledons</taxon>
        <taxon>Gunneridae</taxon>
        <taxon>Pentapetalae</taxon>
        <taxon>rosids</taxon>
        <taxon>fabids</taxon>
        <taxon>Rosales</taxon>
        <taxon>Rosaceae</taxon>
        <taxon>Amygdaloideae</taxon>
        <taxon>Amygdaleae</taxon>
        <taxon>Prunus</taxon>
    </lineage>
</organism>
<evidence type="ECO:0000313" key="2">
    <source>
        <dbReference type="Proteomes" id="UP000507245"/>
    </source>
</evidence>
<dbReference type="Proteomes" id="UP000507245">
    <property type="component" value="Unassembled WGS sequence"/>
</dbReference>
<gene>
    <name evidence="1" type="ORF">ORAREDHAP_LOCUS25185</name>
</gene>
<accession>A0A6J5X2L9</accession>
<proteinExistence type="predicted"/>
<reference evidence="2" key="1">
    <citation type="journal article" date="2020" name="Genome Biol.">
        <title>Gamete binning: chromosome-level and haplotype-resolved genome assembly enabled by high-throughput single-cell sequencing of gamete genomes.</title>
        <authorList>
            <person name="Campoy J.A."/>
            <person name="Sun H."/>
            <person name="Goel M."/>
            <person name="Jiao W.-B."/>
            <person name="Folz-Donahue K."/>
            <person name="Wang N."/>
            <person name="Rubio M."/>
            <person name="Liu C."/>
            <person name="Kukat C."/>
            <person name="Ruiz D."/>
            <person name="Huettel B."/>
            <person name="Schneeberger K."/>
        </authorList>
    </citation>
    <scope>NUCLEOTIDE SEQUENCE [LARGE SCALE GENOMIC DNA]</scope>
    <source>
        <strain evidence="2">cv. Rojo Pasion</strain>
    </source>
</reference>
<dbReference type="EMBL" id="CAEKKB010000004">
    <property type="protein sequence ID" value="CAB4306873.1"/>
    <property type="molecule type" value="Genomic_DNA"/>
</dbReference>
<protein>
    <submittedName>
        <fullName evidence="1">Uncharacterized protein</fullName>
    </submittedName>
</protein>
<name>A0A6J5X2L9_PRUAR</name>
<sequence length="104" mass="11832">MEKKLVWPKKLESSTSPSNPYLWGEEMRAIRLKAKSSSSIGLKLVLPPMCILQRGEIHAVDFVNSRSWGSDLYLISLRILLAADHVIGYLILLRVSRIPSPCRW</sequence>
<dbReference type="AlphaFoldDB" id="A0A6J5X2L9"/>